<dbReference type="Proteomes" id="UP000199110">
    <property type="component" value="Unassembled WGS sequence"/>
</dbReference>
<gene>
    <name evidence="2" type="ORF">SAMN04488095_2086</name>
</gene>
<accession>A0A1I3N938</accession>
<proteinExistence type="predicted"/>
<dbReference type="OrthoDB" id="9784936at2"/>
<organism evidence="2 3">
    <name type="scientific">Jannaschia pohangensis</name>
    <dbReference type="NCBI Taxonomy" id="390807"/>
    <lineage>
        <taxon>Bacteria</taxon>
        <taxon>Pseudomonadati</taxon>
        <taxon>Pseudomonadota</taxon>
        <taxon>Alphaproteobacteria</taxon>
        <taxon>Rhodobacterales</taxon>
        <taxon>Roseobacteraceae</taxon>
        <taxon>Jannaschia</taxon>
    </lineage>
</organism>
<feature type="domain" description="DUF4062" evidence="1">
    <location>
        <begin position="9"/>
        <end position="101"/>
    </location>
</feature>
<dbReference type="EMBL" id="FORA01000002">
    <property type="protein sequence ID" value="SFJ05752.1"/>
    <property type="molecule type" value="Genomic_DNA"/>
</dbReference>
<dbReference type="Pfam" id="PF13271">
    <property type="entry name" value="DUF4062"/>
    <property type="match status" value="1"/>
</dbReference>
<evidence type="ECO:0000313" key="3">
    <source>
        <dbReference type="Proteomes" id="UP000199110"/>
    </source>
</evidence>
<evidence type="ECO:0000313" key="2">
    <source>
        <dbReference type="EMBL" id="SFJ05752.1"/>
    </source>
</evidence>
<name>A0A1I3N938_9RHOB</name>
<keyword evidence="3" id="KW-1185">Reference proteome</keyword>
<dbReference type="AlphaFoldDB" id="A0A1I3N938"/>
<evidence type="ECO:0000259" key="1">
    <source>
        <dbReference type="Pfam" id="PF13271"/>
    </source>
</evidence>
<dbReference type="InterPro" id="IPR025139">
    <property type="entry name" value="DUF4062"/>
</dbReference>
<sequence length="399" mass="44097">MLAEFLNIRVFVSSPGNLGAERDIVKQVCSEVSRDIGVRAGFRLEPILWESHTYPGMAERSQQVITDQVGDYDIYLGVMGQYFGSDTGLYGSGTEEEFEDAIRLREDGQGPKVQFYFSVGNVELRSIDIKQYEKVLEFKRSIGVRGIFYREFEDLTAFSSVVRMALSADSQQIASAYSASIGVAEIEPTALTKDSQDSPNLSSLMARSDGIAAQYLIIQAVKSFDRHTAGFNKLSSLTEVFSKSIIKFNREASRVSSGKNKSTTQVAKSFEALLKMLERQIVEFPEISGEMEESVSEAFSLFQRAALILSASKNLKADEMADVLAAMDGFLGALVSVKEAVNLAEGQMLEALTISDELPRLTYGGQIYSAILKDFVIFMDRTILTVSSSIDEFRNLQSD</sequence>
<protein>
    <recommendedName>
        <fullName evidence="1">DUF4062 domain-containing protein</fullName>
    </recommendedName>
</protein>
<dbReference type="STRING" id="390807.SAMN04488095_2086"/>
<reference evidence="2 3" key="1">
    <citation type="submission" date="2016-10" db="EMBL/GenBank/DDBJ databases">
        <authorList>
            <person name="de Groot N.N."/>
        </authorList>
    </citation>
    <scope>NUCLEOTIDE SEQUENCE [LARGE SCALE GENOMIC DNA]</scope>
    <source>
        <strain evidence="2 3">DSM 19073</strain>
    </source>
</reference>